<evidence type="ECO:0000313" key="2">
    <source>
        <dbReference type="EMBL" id="AXR76147.1"/>
    </source>
</evidence>
<dbReference type="InterPro" id="IPR058343">
    <property type="entry name" value="DUF8030"/>
</dbReference>
<dbReference type="Proteomes" id="UP000258707">
    <property type="component" value="Plasmid pAArc1-01"/>
</dbReference>
<evidence type="ECO:0000259" key="1">
    <source>
        <dbReference type="Pfam" id="PF26073"/>
    </source>
</evidence>
<dbReference type="AlphaFoldDB" id="A0A346P9F2"/>
<dbReference type="Pfam" id="PF26073">
    <property type="entry name" value="DUF8030"/>
    <property type="match status" value="1"/>
</dbReference>
<dbReference type="KEGG" id="nan:AArc1_4030"/>
<dbReference type="EMBL" id="CP024045">
    <property type="protein sequence ID" value="AXR76147.1"/>
    <property type="molecule type" value="Genomic_DNA"/>
</dbReference>
<reference evidence="2 3" key="1">
    <citation type="submission" date="2017-10" db="EMBL/GenBank/DDBJ databases">
        <title>Phenotypic and genomic properties of facultatively anaerobic sulfur-reducing natronoarchaea from hypersaline soda lakes.</title>
        <authorList>
            <person name="Sorokin D.Y."/>
            <person name="Kublanov I.V."/>
            <person name="Roman P."/>
            <person name="Sinninghe Damste J.S."/>
            <person name="Golyshin P.N."/>
            <person name="Rojo D."/>
            <person name="Ciordia S."/>
            <person name="Mena Md.C."/>
            <person name="Ferrer M."/>
            <person name="Messina E."/>
            <person name="Smedile F."/>
            <person name="La Spada G."/>
            <person name="La Cono V."/>
            <person name="Yakimov M.M."/>
        </authorList>
    </citation>
    <scope>NUCLEOTIDE SEQUENCE [LARGE SCALE GENOMIC DNA]</scope>
    <source>
        <strain evidence="2 3">AArc1</strain>
        <plasmid evidence="3">paarc1-01</plasmid>
    </source>
</reference>
<sequence length="139" mass="16226">MSSQRSQPVSSESEALRNRTDWEADDVPQLLVPNDRSTTSIISFVEWVLVELTHENIGAEYRSSHLWGQKRTQYTAADSTGEFFLKRHHDARLGWYTETLHREELRTELVSRLSRSRPETSDPSLDTTYRCDHFVFKPI</sequence>
<gene>
    <name evidence="2" type="ORF">AArc1_4030</name>
</gene>
<feature type="domain" description="DUF8030" evidence="1">
    <location>
        <begin position="45"/>
        <end position="139"/>
    </location>
</feature>
<organism evidence="2 3">
    <name type="scientific">Natrarchaeobaculum sulfurireducens</name>
    <dbReference type="NCBI Taxonomy" id="2044521"/>
    <lineage>
        <taxon>Archaea</taxon>
        <taxon>Methanobacteriati</taxon>
        <taxon>Methanobacteriota</taxon>
        <taxon>Stenosarchaea group</taxon>
        <taxon>Halobacteria</taxon>
        <taxon>Halobacteriales</taxon>
        <taxon>Natrialbaceae</taxon>
        <taxon>Natrarchaeobaculum</taxon>
    </lineage>
</organism>
<name>A0A346P9F2_9EURY</name>
<protein>
    <recommendedName>
        <fullName evidence="1">DUF8030 domain-containing protein</fullName>
    </recommendedName>
</protein>
<accession>A0A346P9F2</accession>
<evidence type="ECO:0000313" key="3">
    <source>
        <dbReference type="Proteomes" id="UP000258707"/>
    </source>
</evidence>
<keyword evidence="2" id="KW-0614">Plasmid</keyword>
<geneLocation type="plasmid" evidence="3">
    <name>paarc1-01</name>
</geneLocation>
<proteinExistence type="predicted"/>